<dbReference type="InterPro" id="IPR037522">
    <property type="entry name" value="HD_GYP_dom"/>
</dbReference>
<keyword evidence="4" id="KW-1185">Reference proteome</keyword>
<dbReference type="InterPro" id="IPR029151">
    <property type="entry name" value="Sensor-like_sf"/>
</dbReference>
<dbReference type="InterPro" id="IPR003607">
    <property type="entry name" value="HD/PDEase_dom"/>
</dbReference>
<dbReference type="Pfam" id="PF13487">
    <property type="entry name" value="HD_5"/>
    <property type="match status" value="1"/>
</dbReference>
<gene>
    <name evidence="3" type="ORF">PZA18_04800</name>
</gene>
<dbReference type="RefSeq" id="WP_284099658.1">
    <property type="nucleotide sequence ID" value="NZ_JARRAF010000004.1"/>
</dbReference>
<dbReference type="SUPFAM" id="SSF55781">
    <property type="entry name" value="GAF domain-like"/>
    <property type="match status" value="1"/>
</dbReference>
<accession>A0ABT7DW84</accession>
<keyword evidence="1" id="KW-0812">Transmembrane</keyword>
<dbReference type="InterPro" id="IPR029016">
    <property type="entry name" value="GAF-like_dom_sf"/>
</dbReference>
<evidence type="ECO:0000256" key="1">
    <source>
        <dbReference type="SAM" id="Phobius"/>
    </source>
</evidence>
<keyword evidence="1" id="KW-1133">Transmembrane helix</keyword>
<feature type="transmembrane region" description="Helical" evidence="1">
    <location>
        <begin position="358"/>
        <end position="378"/>
    </location>
</feature>
<dbReference type="Gene3D" id="3.30.450.40">
    <property type="match status" value="1"/>
</dbReference>
<dbReference type="EMBL" id="JARRAF010000004">
    <property type="protein sequence ID" value="MDK2123368.1"/>
    <property type="molecule type" value="Genomic_DNA"/>
</dbReference>
<dbReference type="PANTHER" id="PTHR43155:SF2">
    <property type="entry name" value="CYCLIC DI-GMP PHOSPHODIESTERASE PA4108"/>
    <property type="match status" value="1"/>
</dbReference>
<sequence>MKLTPPTTSATDKRWFGFAPIGIGPAVAVTILLCMLVLATSLLISGWIGARDALLHVAAQNARSVSRLVTEKAGRLLDPASAAIRQLAQDPITNATSIESRLGRLNGLSEELVANGLLASIYVGYANGDFILVRPLDQPAIRKRFQAPPRATFLVQSVTSQGGRRLGEHRFYTAGLELLARRDVPEYQFDPRSRPWFQDASKTNSTVLSRPYVFFSTQQVGITLSKLAADGHTVVGLDMLLDDLATTLGELRFVPNMELALIDPDGKVVAYPDLARILRREGESVSFQPVGALAGTGLAELMQADRDANGLATYLVKGERWLGLVEPFLVIPESTLRLMIAIPESALLSELQARRDRLMLVVTGLVGVLLLLGSWAGIALGRSLNGLTETARRISRFDFKTESATALPLREVQVLTEAVGQLGSTIEAFLDITGILATEPKVDTMLERVLTRFVEATRCEAAAVYRWQKDSRQMERGAAHGQTDQLPERFSYVSPVAGQTEASARTGSRRQAEFELRSRDGQLKGLLVLTHADDEAHAGPAFESFARRLSGMLAISIETRQLIISQKELLGAMIRLMADAIDAKSPYTGGHCERVPQLANMLVERLQAETEGPYADFCMSEDERYEFHLGAWLHDCGKVTSPEHIVDKATKLELIYNRIHEIRMRFEVLWRDAEIAHWQRLVAGEDAGASQARLDERLQRLQADFAFVADCNIGGEWMADAAVERLRAIGAQTWLRHFDNRIGLSREEAVRIQLAEPVSPTLPAQETLLADRPEHLVEWGDKRPPVGKDDPANRYGFDMVLPAQKQNMGELYNLSIRRGTLTAEDRFRINDHIVQTYIMLKGLPWPDDLARVPEIAATHHERMDGKGYPRRLPAERLSLIDRAMAVADIFEALTAADRPYKPAKTLSESLQIMARMCREQHIDCELFRYFLHSRLWQVFADQYMQPNQIDEVDVPAIEQIATAG</sequence>
<dbReference type="PANTHER" id="PTHR43155">
    <property type="entry name" value="CYCLIC DI-GMP PHOSPHODIESTERASE PA4108-RELATED"/>
    <property type="match status" value="1"/>
</dbReference>
<keyword evidence="1" id="KW-0472">Membrane</keyword>
<comment type="caution">
    <text evidence="3">The sequence shown here is derived from an EMBL/GenBank/DDBJ whole genome shotgun (WGS) entry which is preliminary data.</text>
</comment>
<name>A0ABT7DW84_9NEIS</name>
<reference evidence="3" key="1">
    <citation type="submission" date="2023-03" db="EMBL/GenBank/DDBJ databases">
        <title>Chitinimonas shenzhenensis gen. nov., sp. nov., a novel member of family Burkholderiaceae isolated from activated sludge collected in Shen Zhen, China.</title>
        <authorList>
            <person name="Wang X."/>
        </authorList>
    </citation>
    <scope>NUCLEOTIDE SEQUENCE</scope>
    <source>
        <strain evidence="3">DQS-5</strain>
    </source>
</reference>
<feature type="domain" description="HD-GYP" evidence="2">
    <location>
        <begin position="744"/>
        <end position="946"/>
    </location>
</feature>
<dbReference type="Proteomes" id="UP001172778">
    <property type="component" value="Unassembled WGS sequence"/>
</dbReference>
<dbReference type="CDD" id="cd00077">
    <property type="entry name" value="HDc"/>
    <property type="match status" value="1"/>
</dbReference>
<organism evidence="3 4">
    <name type="scientific">Parachitinimonas caeni</name>
    <dbReference type="NCBI Taxonomy" id="3031301"/>
    <lineage>
        <taxon>Bacteria</taxon>
        <taxon>Pseudomonadati</taxon>
        <taxon>Pseudomonadota</taxon>
        <taxon>Betaproteobacteria</taxon>
        <taxon>Neisseriales</taxon>
        <taxon>Chitinibacteraceae</taxon>
        <taxon>Parachitinimonas</taxon>
    </lineage>
</organism>
<evidence type="ECO:0000313" key="3">
    <source>
        <dbReference type="EMBL" id="MDK2123368.1"/>
    </source>
</evidence>
<dbReference type="Gene3D" id="3.30.450.20">
    <property type="entry name" value="PAS domain"/>
    <property type="match status" value="2"/>
</dbReference>
<dbReference type="PROSITE" id="PS51832">
    <property type="entry name" value="HD_GYP"/>
    <property type="match status" value="1"/>
</dbReference>
<evidence type="ECO:0000259" key="2">
    <source>
        <dbReference type="PROSITE" id="PS51832"/>
    </source>
</evidence>
<dbReference type="Gene3D" id="1.10.3210.10">
    <property type="entry name" value="Hypothetical protein af1432"/>
    <property type="match status" value="2"/>
</dbReference>
<evidence type="ECO:0000313" key="4">
    <source>
        <dbReference type="Proteomes" id="UP001172778"/>
    </source>
</evidence>
<dbReference type="SUPFAM" id="SSF109604">
    <property type="entry name" value="HD-domain/PDEase-like"/>
    <property type="match status" value="2"/>
</dbReference>
<protein>
    <submittedName>
        <fullName evidence="3">HD domain-containing phosphohydrolase</fullName>
    </submittedName>
</protein>
<dbReference type="SUPFAM" id="SSF103190">
    <property type="entry name" value="Sensory domain-like"/>
    <property type="match status" value="1"/>
</dbReference>
<proteinExistence type="predicted"/>
<feature type="transmembrane region" description="Helical" evidence="1">
    <location>
        <begin position="15"/>
        <end position="44"/>
    </location>
</feature>